<dbReference type="SUPFAM" id="SSF53756">
    <property type="entry name" value="UDP-Glycosyltransferase/glycogen phosphorylase"/>
    <property type="match status" value="1"/>
</dbReference>
<comment type="caution">
    <text evidence="3">The sequence shown here is derived from an EMBL/GenBank/DDBJ whole genome shotgun (WGS) entry which is preliminary data.</text>
</comment>
<keyword evidence="2" id="KW-0808">Transferase</keyword>
<dbReference type="InterPro" id="IPR004629">
    <property type="entry name" value="WecG_TagA_CpsF"/>
</dbReference>
<organism evidence="3 4">
    <name type="scientific">Rhodococcus parequi</name>
    <dbReference type="NCBI Taxonomy" id="3137122"/>
    <lineage>
        <taxon>Bacteria</taxon>
        <taxon>Bacillati</taxon>
        <taxon>Actinomycetota</taxon>
        <taxon>Actinomycetes</taxon>
        <taxon>Mycobacteriales</taxon>
        <taxon>Nocardiaceae</taxon>
        <taxon>Rhodococcus</taxon>
    </lineage>
</organism>
<dbReference type="PANTHER" id="PTHR34136:SF1">
    <property type="entry name" value="UDP-N-ACETYL-D-MANNOSAMINURONIC ACID TRANSFERASE"/>
    <property type="match status" value="1"/>
</dbReference>
<accession>A0ABW9FM19</accession>
<keyword evidence="4" id="KW-1185">Reference proteome</keyword>
<sequence>MPSSLQAAVATIVEMARGEKPYLVVTPNIAHVKQVETCPILQQAYDRADFSPPDGWPVVSAIRHLSRGKLDSERVPGSDLLIELCRRPVSVALVGGAGDSAVLAAKNLTRANPSLDVVSIECAPRSELENRSARNELLERIANARPEIIFVGLGVPRQESLALELLETIDRGVVLCVGASIEFAAGTLKRAPVAMQRLKLEWLHRLATEPKKLARRYAQSAPHFVRTVVAQRRAQAEQGIAMVEPIPPELDRLIVHQFDPANPSPGGIDTCLRGICRYFPEGTKIGIVGIDAASTENERDRVLGRWESHVVGDRQFWFLPVAHLDPGNQKRRVPHSLRLVLGAMKYRRRIPKFRLLQAHRMDTAVALKTVFRRPLAYFVHTQDSGLTGSTSDSIWRYASRVHAALEHHVVRRADDVVVFNPDYAQQLGLHNPNTIFSPTWFDPRVIQQVAQDRDPHRVLWVGRVEEPKDPLLAIAAFAELATLGDAWKLDVVGGGTLLPALEAEIRSMPEELRSRVTIHGRLAPADVARVMAECGVFLMTSHAGYEGYPRVLVESLASGLTAVVTEGSDTGRLIVDGTNGYTVRQRDPRLLAAAIVDSLECDSSAAVQTVAGLQAPVVIERIFNASAA</sequence>
<reference evidence="3 4" key="1">
    <citation type="submission" date="2023-11" db="EMBL/GenBank/DDBJ databases">
        <authorList>
            <person name="Val-Calvo J."/>
            <person name="Scortti M."/>
            <person name="Vazquez-Boland J."/>
        </authorList>
    </citation>
    <scope>NUCLEOTIDE SEQUENCE [LARGE SCALE GENOMIC DNA]</scope>
    <source>
        <strain evidence="3 4">PAM 2766</strain>
    </source>
</reference>
<evidence type="ECO:0000256" key="1">
    <source>
        <dbReference type="ARBA" id="ARBA00022676"/>
    </source>
</evidence>
<dbReference type="Pfam" id="PF13692">
    <property type="entry name" value="Glyco_trans_1_4"/>
    <property type="match status" value="1"/>
</dbReference>
<protein>
    <submittedName>
        <fullName evidence="3">WecB/TagA/CpsF family glycosyltransferase</fullName>
    </submittedName>
</protein>
<dbReference type="CDD" id="cd03801">
    <property type="entry name" value="GT4_PimA-like"/>
    <property type="match status" value="1"/>
</dbReference>
<dbReference type="CDD" id="cd06533">
    <property type="entry name" value="Glyco_transf_WecG_TagA"/>
    <property type="match status" value="1"/>
</dbReference>
<keyword evidence="1" id="KW-0328">Glycosyltransferase</keyword>
<dbReference type="Proteomes" id="UP001629745">
    <property type="component" value="Unassembled WGS sequence"/>
</dbReference>
<gene>
    <name evidence="3" type="ORF">ABEU20_000200</name>
</gene>
<evidence type="ECO:0000256" key="2">
    <source>
        <dbReference type="ARBA" id="ARBA00022679"/>
    </source>
</evidence>
<evidence type="ECO:0000313" key="3">
    <source>
        <dbReference type="EMBL" id="MFM1726522.1"/>
    </source>
</evidence>
<dbReference type="Pfam" id="PF03808">
    <property type="entry name" value="Glyco_tran_WecG"/>
    <property type="match status" value="1"/>
</dbReference>
<dbReference type="Gene3D" id="3.40.50.2000">
    <property type="entry name" value="Glycogen Phosphorylase B"/>
    <property type="match status" value="2"/>
</dbReference>
<dbReference type="RefSeq" id="WP_420166977.1">
    <property type="nucleotide sequence ID" value="NZ_JBDLNV010000012.1"/>
</dbReference>
<name>A0ABW9FM19_9NOCA</name>
<evidence type="ECO:0000313" key="4">
    <source>
        <dbReference type="Proteomes" id="UP001629745"/>
    </source>
</evidence>
<proteinExistence type="predicted"/>
<dbReference type="PANTHER" id="PTHR34136">
    <property type="match status" value="1"/>
</dbReference>
<dbReference type="NCBIfam" id="TIGR00696">
    <property type="entry name" value="wecG_tagA_cpsF"/>
    <property type="match status" value="1"/>
</dbReference>
<dbReference type="EMBL" id="JBDLNV010000012">
    <property type="protein sequence ID" value="MFM1726522.1"/>
    <property type="molecule type" value="Genomic_DNA"/>
</dbReference>